<sequence length="157" mass="18350">VWKRQRRICNLAFKALPIHLFVETGLKLMNNLEQIDNKPIEVVDLMHRFTLDVLGKTVFDFDFNNLGDPTNAYVTAYDDVQEELKNVIFTLLPLDRIPYFRNKRLKKIERLEKLFDEMIEKKHKSIAAGRSSGDLLELMINACNDQDNPSLTDIELR</sequence>
<evidence type="ECO:0000313" key="1">
    <source>
        <dbReference type="EMBL" id="CAG8841460.1"/>
    </source>
</evidence>
<protein>
    <submittedName>
        <fullName evidence="1">19386_t:CDS:1</fullName>
    </submittedName>
</protein>
<keyword evidence="2" id="KW-1185">Reference proteome</keyword>
<organism evidence="1 2">
    <name type="scientific">Racocetra persica</name>
    <dbReference type="NCBI Taxonomy" id="160502"/>
    <lineage>
        <taxon>Eukaryota</taxon>
        <taxon>Fungi</taxon>
        <taxon>Fungi incertae sedis</taxon>
        <taxon>Mucoromycota</taxon>
        <taxon>Glomeromycotina</taxon>
        <taxon>Glomeromycetes</taxon>
        <taxon>Diversisporales</taxon>
        <taxon>Gigasporaceae</taxon>
        <taxon>Racocetra</taxon>
    </lineage>
</organism>
<comment type="caution">
    <text evidence="1">The sequence shown here is derived from an EMBL/GenBank/DDBJ whole genome shotgun (WGS) entry which is preliminary data.</text>
</comment>
<accession>A0ACA9SJ61</accession>
<gene>
    <name evidence="1" type="ORF">RPERSI_LOCUS31887</name>
</gene>
<feature type="non-terminal residue" evidence="1">
    <location>
        <position position="1"/>
    </location>
</feature>
<proteinExistence type="predicted"/>
<reference evidence="1" key="1">
    <citation type="submission" date="2021-06" db="EMBL/GenBank/DDBJ databases">
        <authorList>
            <person name="Kallberg Y."/>
            <person name="Tangrot J."/>
            <person name="Rosling A."/>
        </authorList>
    </citation>
    <scope>NUCLEOTIDE SEQUENCE</scope>
    <source>
        <strain evidence="1">MA461A</strain>
    </source>
</reference>
<name>A0ACA9SJ61_9GLOM</name>
<feature type="non-terminal residue" evidence="1">
    <location>
        <position position="157"/>
    </location>
</feature>
<dbReference type="Proteomes" id="UP000789920">
    <property type="component" value="Unassembled WGS sequence"/>
</dbReference>
<dbReference type="EMBL" id="CAJVQC010130392">
    <property type="protein sequence ID" value="CAG8841460.1"/>
    <property type="molecule type" value="Genomic_DNA"/>
</dbReference>
<evidence type="ECO:0000313" key="2">
    <source>
        <dbReference type="Proteomes" id="UP000789920"/>
    </source>
</evidence>